<evidence type="ECO:0000256" key="4">
    <source>
        <dbReference type="ARBA" id="ARBA00022679"/>
    </source>
</evidence>
<feature type="active site" description="Nucleophile" evidence="9">
    <location>
        <position position="444"/>
    </location>
</feature>
<keyword evidence="4 11" id="KW-0808">Transferase</keyword>
<evidence type="ECO:0000256" key="13">
    <source>
        <dbReference type="SAM" id="Phobius"/>
    </source>
</evidence>
<evidence type="ECO:0000256" key="11">
    <source>
        <dbReference type="RuleBase" id="RU368036"/>
    </source>
</evidence>
<evidence type="ECO:0000256" key="10">
    <source>
        <dbReference type="PIRSR" id="PIRSR600101-2"/>
    </source>
</evidence>
<evidence type="ECO:0000256" key="5">
    <source>
        <dbReference type="ARBA" id="ARBA00022801"/>
    </source>
</evidence>
<comment type="catalytic activity">
    <reaction evidence="2 11">
        <text>glutathione + H2O = L-cysteinylglycine + L-glutamate</text>
        <dbReference type="Rhea" id="RHEA:28807"/>
        <dbReference type="ChEBI" id="CHEBI:15377"/>
        <dbReference type="ChEBI" id="CHEBI:29985"/>
        <dbReference type="ChEBI" id="CHEBI:57925"/>
        <dbReference type="ChEBI" id="CHEBI:61694"/>
        <dbReference type="EC" id="3.4.19.13"/>
    </reaction>
</comment>
<feature type="binding site" evidence="10">
    <location>
        <begin position="506"/>
        <end position="507"/>
    </location>
    <ligand>
        <name>L-glutamate</name>
        <dbReference type="ChEBI" id="CHEBI:29985"/>
    </ligand>
</feature>
<dbReference type="GO" id="GO:0006751">
    <property type="term" value="P:glutathione catabolic process"/>
    <property type="evidence" value="ECO:0007669"/>
    <property type="project" value="UniProtKB-UniRule"/>
</dbReference>
<keyword evidence="15" id="KW-1185">Reference proteome</keyword>
<dbReference type="PANTHER" id="PTHR43199:SF1">
    <property type="entry name" value="GLUTATHIONE HYDROLASE PROENZYME"/>
    <property type="match status" value="1"/>
</dbReference>
<feature type="binding site" evidence="10">
    <location>
        <position position="144"/>
    </location>
    <ligand>
        <name>L-glutamate</name>
        <dbReference type="ChEBI" id="CHEBI:29985"/>
    </ligand>
</feature>
<dbReference type="GO" id="GO:0036374">
    <property type="term" value="F:glutathione hydrolase activity"/>
    <property type="evidence" value="ECO:0007669"/>
    <property type="project" value="UniProtKB-UniRule"/>
</dbReference>
<comment type="pathway">
    <text evidence="11">Sulfur metabolism; glutathione metabolism.</text>
</comment>
<dbReference type="InterPro" id="IPR043137">
    <property type="entry name" value="GGT_ssub_C"/>
</dbReference>
<comment type="PTM">
    <text evidence="11">Cleaved by autocatalysis into a large and a small subunit.</text>
</comment>
<feature type="binding site" evidence="10">
    <location>
        <position position="529"/>
    </location>
    <ligand>
        <name>L-glutamate</name>
        <dbReference type="ChEBI" id="CHEBI:29985"/>
    </ligand>
</feature>
<proteinExistence type="inferred from homology"/>
<feature type="binding site" evidence="10">
    <location>
        <position position="486"/>
    </location>
    <ligand>
        <name>L-glutamate</name>
        <dbReference type="ChEBI" id="CHEBI:29985"/>
    </ligand>
</feature>
<feature type="region of interest" description="Disordered" evidence="12">
    <location>
        <begin position="416"/>
        <end position="446"/>
    </location>
</feature>
<dbReference type="EC" id="3.4.19.13" evidence="11"/>
<dbReference type="InterPro" id="IPR029055">
    <property type="entry name" value="Ntn_hydrolases_N"/>
</dbReference>
<dbReference type="Pfam" id="PF01019">
    <property type="entry name" value="G_glu_transpept"/>
    <property type="match status" value="1"/>
</dbReference>
<evidence type="ECO:0000256" key="8">
    <source>
        <dbReference type="ARBA" id="ARBA00047417"/>
    </source>
</evidence>
<protein>
    <recommendedName>
        <fullName evidence="11">Glutathione hydrolase proenzyme</fullName>
        <ecNumber evidence="11">2.3.2.2</ecNumber>
        <ecNumber evidence="11">3.4.19.13</ecNumber>
    </recommendedName>
    <component>
        <recommendedName>
            <fullName evidence="11">Glutathione hydrolase large chain</fullName>
        </recommendedName>
    </component>
    <component>
        <recommendedName>
            <fullName evidence="11">Glutathione hydrolase small chain</fullName>
        </recommendedName>
    </component>
</protein>
<keyword evidence="11" id="KW-0317">Glutathione biosynthesis</keyword>
<keyword evidence="6 11" id="KW-0865">Zymogen</keyword>
<dbReference type="NCBIfam" id="TIGR00066">
    <property type="entry name" value="g_glut_trans"/>
    <property type="match status" value="1"/>
</dbReference>
<dbReference type="InterPro" id="IPR043138">
    <property type="entry name" value="GGT_lsub"/>
</dbReference>
<dbReference type="Gene3D" id="1.10.246.130">
    <property type="match status" value="1"/>
</dbReference>
<evidence type="ECO:0000313" key="14">
    <source>
        <dbReference type="EMBL" id="NDL57417.1"/>
    </source>
</evidence>
<dbReference type="GO" id="GO:0103068">
    <property type="term" value="F:leukotriene C4 gamma-glutamyl transferase activity"/>
    <property type="evidence" value="ECO:0007669"/>
    <property type="project" value="UniProtKB-EC"/>
</dbReference>
<comment type="subunit">
    <text evidence="11">This enzyme consists of two polypeptide chains, which are synthesized in precursor form from a single polypeptide.</text>
</comment>
<evidence type="ECO:0000256" key="9">
    <source>
        <dbReference type="PIRSR" id="PIRSR600101-1"/>
    </source>
</evidence>
<comment type="catalytic activity">
    <reaction evidence="1 11">
        <text>an S-substituted glutathione + H2O = an S-substituted L-cysteinylglycine + L-glutamate</text>
        <dbReference type="Rhea" id="RHEA:59468"/>
        <dbReference type="ChEBI" id="CHEBI:15377"/>
        <dbReference type="ChEBI" id="CHEBI:29985"/>
        <dbReference type="ChEBI" id="CHEBI:90779"/>
        <dbReference type="ChEBI" id="CHEBI:143103"/>
        <dbReference type="EC" id="3.4.19.13"/>
    </reaction>
</comment>
<dbReference type="PRINTS" id="PR01210">
    <property type="entry name" value="GGTRANSPTASE"/>
</dbReference>
<keyword evidence="13" id="KW-1133">Transmembrane helix</keyword>
<evidence type="ECO:0000256" key="6">
    <source>
        <dbReference type="ARBA" id="ARBA00023145"/>
    </source>
</evidence>
<dbReference type="EMBL" id="WLZY01000003">
    <property type="protein sequence ID" value="NDL57417.1"/>
    <property type="molecule type" value="Genomic_DNA"/>
</dbReference>
<dbReference type="UniPathway" id="UPA00204"/>
<organism evidence="14 15">
    <name type="scientific">Phytoactinopolyspora mesophila</name>
    <dbReference type="NCBI Taxonomy" id="2650750"/>
    <lineage>
        <taxon>Bacteria</taxon>
        <taxon>Bacillati</taxon>
        <taxon>Actinomycetota</taxon>
        <taxon>Actinomycetes</taxon>
        <taxon>Jiangellales</taxon>
        <taxon>Jiangellaceae</taxon>
        <taxon>Phytoactinopolyspora</taxon>
    </lineage>
</organism>
<dbReference type="GO" id="GO:0006750">
    <property type="term" value="P:glutathione biosynthetic process"/>
    <property type="evidence" value="ECO:0007669"/>
    <property type="project" value="UniProtKB-KW"/>
</dbReference>
<evidence type="ECO:0000256" key="1">
    <source>
        <dbReference type="ARBA" id="ARBA00001049"/>
    </source>
</evidence>
<feature type="transmembrane region" description="Helical" evidence="13">
    <location>
        <begin position="39"/>
        <end position="57"/>
    </location>
</feature>
<keyword evidence="5 11" id="KW-0378">Hydrolase</keyword>
<dbReference type="SUPFAM" id="SSF56235">
    <property type="entry name" value="N-terminal nucleophile aminohydrolases (Ntn hydrolases)"/>
    <property type="match status" value="1"/>
</dbReference>
<dbReference type="PANTHER" id="PTHR43199">
    <property type="entry name" value="GLUTATHIONE HYDROLASE"/>
    <property type="match status" value="1"/>
</dbReference>
<keyword evidence="7 11" id="KW-0012">Acyltransferase</keyword>
<dbReference type="InterPro" id="IPR051792">
    <property type="entry name" value="GGT_bact"/>
</dbReference>
<evidence type="ECO:0000256" key="3">
    <source>
        <dbReference type="ARBA" id="ARBA00009381"/>
    </source>
</evidence>
<dbReference type="Gene3D" id="3.60.20.40">
    <property type="match status" value="1"/>
</dbReference>
<comment type="similarity">
    <text evidence="3 11">Belongs to the gamma-glutamyltransferase family.</text>
</comment>
<dbReference type="InterPro" id="IPR000101">
    <property type="entry name" value="GGT_peptidase"/>
</dbReference>
<dbReference type="EC" id="2.3.2.2" evidence="11"/>
<keyword evidence="13" id="KW-0812">Transmembrane</keyword>
<dbReference type="Proteomes" id="UP000460435">
    <property type="component" value="Unassembled WGS sequence"/>
</dbReference>
<reference evidence="14 15" key="1">
    <citation type="submission" date="2019-11" db="EMBL/GenBank/DDBJ databases">
        <authorList>
            <person name="Li X.-J."/>
            <person name="Feng X.-M."/>
        </authorList>
    </citation>
    <scope>NUCLEOTIDE SEQUENCE [LARGE SCALE GENOMIC DNA]</scope>
    <source>
        <strain evidence="14 15">XMNu-373</strain>
    </source>
</reference>
<feature type="region of interest" description="Disordered" evidence="12">
    <location>
        <begin position="484"/>
        <end position="525"/>
    </location>
</feature>
<gene>
    <name evidence="14" type="primary">ggt</name>
    <name evidence="14" type="ORF">F7O44_10070</name>
</gene>
<evidence type="ECO:0000313" key="15">
    <source>
        <dbReference type="Proteomes" id="UP000460435"/>
    </source>
</evidence>
<evidence type="ECO:0000256" key="12">
    <source>
        <dbReference type="SAM" id="MobiDB-lite"/>
    </source>
</evidence>
<comment type="caution">
    <text evidence="14">The sequence shown here is derived from an EMBL/GenBank/DDBJ whole genome shotgun (WGS) entry which is preliminary data.</text>
</comment>
<comment type="catalytic activity">
    <reaction evidence="8 11">
        <text>an N-terminal (5-L-glutamyl)-[peptide] + an alpha-amino acid = 5-L-glutamyl amino acid + an N-terminal L-alpha-aminoacyl-[peptide]</text>
        <dbReference type="Rhea" id="RHEA:23904"/>
        <dbReference type="Rhea" id="RHEA-COMP:9780"/>
        <dbReference type="Rhea" id="RHEA-COMP:9795"/>
        <dbReference type="ChEBI" id="CHEBI:77644"/>
        <dbReference type="ChEBI" id="CHEBI:78597"/>
        <dbReference type="ChEBI" id="CHEBI:78599"/>
        <dbReference type="ChEBI" id="CHEBI:78608"/>
        <dbReference type="EC" id="2.3.2.2"/>
    </reaction>
</comment>
<keyword evidence="13" id="KW-0472">Membrane</keyword>
<evidence type="ECO:0000256" key="7">
    <source>
        <dbReference type="ARBA" id="ARBA00023315"/>
    </source>
</evidence>
<sequence>MGFTASALRCSVPRIKGISCHVPGIEEAGVTHTRQVRHLPAVILTAFCALLLVVTYVTPSQAAPREIDKQPTATGYGGAVAALDPYGAEAGLDILRRGGNAVDAAVAASAALGVTRPYDGSIGGGGFMVIYSAETGEVTTIDSRETAPAAVEPDVFIDPETGNPIPFQERRVSGLSVGVPGLVRGWERALSDYGTMPLHRVLQPAIGIAQRGFVVDDEHQRRTENNLAVFRDFTSSSDTFLVDGEAPQAGTVIRNRDLAKTYRLIGRHGSAAFYEGEIAEAIAGAVTNPPVTPGSDRNVRAGEMTTDDLAAYEALEHEPTVVNYRGHQVFGMGPPSSGGSTVGEALNILEGFDLGEMEHADALHHLIESSALAFADRNAYLGDAAYVDVPLQGLLSKEFAAERRALVGDVAAPKPVAAGDPWPYDDGDGGTAGDPATTSEDGSTTHLTVADKHGNVVSYTFTIEQIGGSGITVPGYGFLLNNELTDFEPDPDHPANAPAPGKRPRSSMSPTIVLGPDGEPTAAFGSPGGARIITAALQVAVNQLDLGMSLPEAIAAPRLSNLNGASTGTEPELLNGPEGAALRARGHQLSQLGTIGNVTGVAFLPDGRMQAAAEPERLGGGAAVVLHPSD</sequence>
<name>A0A7K3M320_9ACTN</name>
<accession>A0A7K3M320</accession>
<evidence type="ECO:0000256" key="2">
    <source>
        <dbReference type="ARBA" id="ARBA00001089"/>
    </source>
</evidence>
<dbReference type="AlphaFoldDB" id="A0A7K3M320"/>